<evidence type="ECO:0000256" key="3">
    <source>
        <dbReference type="ARBA" id="ARBA00022801"/>
    </source>
</evidence>
<dbReference type="Proteomes" id="UP001219525">
    <property type="component" value="Unassembled WGS sequence"/>
</dbReference>
<evidence type="ECO:0000313" key="7">
    <source>
        <dbReference type="Proteomes" id="UP001219525"/>
    </source>
</evidence>
<protein>
    <recommendedName>
        <fullName evidence="5">Ubiquitin-like protease family profile domain-containing protein</fullName>
    </recommendedName>
</protein>
<dbReference type="InterPro" id="IPR003653">
    <property type="entry name" value="Peptidase_C48_C"/>
</dbReference>
<keyword evidence="2" id="KW-0645">Protease</keyword>
<organism evidence="6 7">
    <name type="scientific">Mycena pura</name>
    <dbReference type="NCBI Taxonomy" id="153505"/>
    <lineage>
        <taxon>Eukaryota</taxon>
        <taxon>Fungi</taxon>
        <taxon>Dikarya</taxon>
        <taxon>Basidiomycota</taxon>
        <taxon>Agaricomycotina</taxon>
        <taxon>Agaricomycetes</taxon>
        <taxon>Agaricomycetidae</taxon>
        <taxon>Agaricales</taxon>
        <taxon>Marasmiineae</taxon>
        <taxon>Mycenaceae</taxon>
        <taxon>Mycena</taxon>
    </lineage>
</organism>
<keyword evidence="3" id="KW-0378">Hydrolase</keyword>
<keyword evidence="7" id="KW-1185">Reference proteome</keyword>
<reference evidence="6" key="1">
    <citation type="submission" date="2023-03" db="EMBL/GenBank/DDBJ databases">
        <title>Massive genome expansion in bonnet fungi (Mycena s.s.) driven by repeated elements and novel gene families across ecological guilds.</title>
        <authorList>
            <consortium name="Lawrence Berkeley National Laboratory"/>
            <person name="Harder C.B."/>
            <person name="Miyauchi S."/>
            <person name="Viragh M."/>
            <person name="Kuo A."/>
            <person name="Thoen E."/>
            <person name="Andreopoulos B."/>
            <person name="Lu D."/>
            <person name="Skrede I."/>
            <person name="Drula E."/>
            <person name="Henrissat B."/>
            <person name="Morin E."/>
            <person name="Kohler A."/>
            <person name="Barry K."/>
            <person name="LaButti K."/>
            <person name="Morin E."/>
            <person name="Salamov A."/>
            <person name="Lipzen A."/>
            <person name="Mereny Z."/>
            <person name="Hegedus B."/>
            <person name="Baldrian P."/>
            <person name="Stursova M."/>
            <person name="Weitz H."/>
            <person name="Taylor A."/>
            <person name="Grigoriev I.V."/>
            <person name="Nagy L.G."/>
            <person name="Martin F."/>
            <person name="Kauserud H."/>
        </authorList>
    </citation>
    <scope>NUCLEOTIDE SEQUENCE</scope>
    <source>
        <strain evidence="6">9144</strain>
    </source>
</reference>
<feature type="domain" description="Ubiquitin-like protease family profile" evidence="5">
    <location>
        <begin position="168"/>
        <end position="376"/>
    </location>
</feature>
<sequence>MAPANSGDRVTTNSNKAPPRQIFPRRSSMEGASESEDLADFDPSDWIGQGKVWRDDLPAAVRTACKSERALPSSVRRRFPMPHAPVSELLSIRLPPILDDAVPFSRRASSWFSLDPPNCVEDDVCSLPSIPPLDFVRELEASFSQAWLNGTQSFVDHTNPNRRLPLWILAYFREVMTLYTAQRKWVESHLWMPEEERYLFDNLSWNTKHAGAPDGQLDWTRLVSDAWISGGIIDEMMRDISSRVSDDPTFASTTMIRPLAFQFYIEKLAVYGTTSKYMDKVVVEVKNGKTRLLFPLHYNSNHWMAFIIDFSKRAFGFGDSYYRTGNPKRFIRYLTQWLVAAFPGIAFTNLDDVLAHSIQTDFLHCGLYTANTIEKALFGTSLLTENECKAARIQWLKKFMSRAATILSPDETFPIIEEMGDFGAVEDISADAYFVQRTSMSTGDILSLTARAALNDSEVAPTTCLQVNNESPQPVPPARDEKEVKKKRTISALDRLSDDDRENSDDERGHTKRKRTREAVPRAQKTTERQPDDFPGSHLSAPQALAHASHHVVTEEYLAEKAAEDEAELAEIEERLQNNPDAKATVSGRMLIANLLNPAPTGHTPPGTTPIPTFLTHGKPVNRSVMVEQRTRHCAKTRVHSEAERKPEIHVDYLGGKFSLNHAAHQLKESVEQSELLRNDTAFQKGRYRRWIASGRPLEWQIGRKISLTLGKTGCLQK</sequence>
<dbReference type="GO" id="GO:0019783">
    <property type="term" value="F:ubiquitin-like protein peptidase activity"/>
    <property type="evidence" value="ECO:0007669"/>
    <property type="project" value="UniProtKB-ARBA"/>
</dbReference>
<evidence type="ECO:0000259" key="5">
    <source>
        <dbReference type="PROSITE" id="PS50600"/>
    </source>
</evidence>
<feature type="compositionally biased region" description="Acidic residues" evidence="4">
    <location>
        <begin position="33"/>
        <end position="42"/>
    </location>
</feature>
<dbReference type="SUPFAM" id="SSF54001">
    <property type="entry name" value="Cysteine proteinases"/>
    <property type="match status" value="1"/>
</dbReference>
<dbReference type="Pfam" id="PF02902">
    <property type="entry name" value="Peptidase_C48"/>
    <property type="match status" value="1"/>
</dbReference>
<comment type="caution">
    <text evidence="6">The sequence shown here is derived from an EMBL/GenBank/DDBJ whole genome shotgun (WGS) entry which is preliminary data.</text>
</comment>
<dbReference type="GO" id="GO:0006508">
    <property type="term" value="P:proteolysis"/>
    <property type="evidence" value="ECO:0007669"/>
    <property type="project" value="UniProtKB-KW"/>
</dbReference>
<comment type="similarity">
    <text evidence="1">Belongs to the peptidase C48 family.</text>
</comment>
<dbReference type="EMBL" id="JARJCW010000017">
    <property type="protein sequence ID" value="KAJ7215438.1"/>
    <property type="molecule type" value="Genomic_DNA"/>
</dbReference>
<feature type="compositionally biased region" description="Basic and acidic residues" evidence="4">
    <location>
        <begin position="517"/>
        <end position="532"/>
    </location>
</feature>
<name>A0AAD6VK82_9AGAR</name>
<evidence type="ECO:0000313" key="6">
    <source>
        <dbReference type="EMBL" id="KAJ7215438.1"/>
    </source>
</evidence>
<evidence type="ECO:0000256" key="4">
    <source>
        <dbReference type="SAM" id="MobiDB-lite"/>
    </source>
</evidence>
<dbReference type="AlphaFoldDB" id="A0AAD6VK82"/>
<dbReference type="PROSITE" id="PS50600">
    <property type="entry name" value="ULP_PROTEASE"/>
    <property type="match status" value="1"/>
</dbReference>
<feature type="region of interest" description="Disordered" evidence="4">
    <location>
        <begin position="1"/>
        <end position="42"/>
    </location>
</feature>
<evidence type="ECO:0000256" key="2">
    <source>
        <dbReference type="ARBA" id="ARBA00022670"/>
    </source>
</evidence>
<proteinExistence type="inferred from homology"/>
<gene>
    <name evidence="6" type="ORF">GGX14DRAFT_562652</name>
</gene>
<dbReference type="GO" id="GO:0008234">
    <property type="term" value="F:cysteine-type peptidase activity"/>
    <property type="evidence" value="ECO:0007669"/>
    <property type="project" value="InterPro"/>
</dbReference>
<dbReference type="Gene3D" id="3.40.395.10">
    <property type="entry name" value="Adenoviral Proteinase, Chain A"/>
    <property type="match status" value="1"/>
</dbReference>
<dbReference type="InterPro" id="IPR038765">
    <property type="entry name" value="Papain-like_cys_pep_sf"/>
</dbReference>
<evidence type="ECO:0000256" key="1">
    <source>
        <dbReference type="ARBA" id="ARBA00005234"/>
    </source>
</evidence>
<feature type="region of interest" description="Disordered" evidence="4">
    <location>
        <begin position="466"/>
        <end position="548"/>
    </location>
</feature>
<accession>A0AAD6VK82</accession>